<evidence type="ECO:0000313" key="4">
    <source>
        <dbReference type="EMBL" id="PRP99375.1"/>
    </source>
</evidence>
<dbReference type="InterPro" id="IPR000073">
    <property type="entry name" value="AB_hydrolase_1"/>
</dbReference>
<organism evidence="4 5">
    <name type="scientific">Enhygromyxa salina</name>
    <dbReference type="NCBI Taxonomy" id="215803"/>
    <lineage>
        <taxon>Bacteria</taxon>
        <taxon>Pseudomonadati</taxon>
        <taxon>Myxococcota</taxon>
        <taxon>Polyangia</taxon>
        <taxon>Nannocystales</taxon>
        <taxon>Nannocystaceae</taxon>
        <taxon>Enhygromyxa</taxon>
    </lineage>
</organism>
<dbReference type="EC" id="3.1.1.-" evidence="4"/>
<dbReference type="GO" id="GO:0016787">
    <property type="term" value="F:hydrolase activity"/>
    <property type="evidence" value="ECO:0007669"/>
    <property type="project" value="UniProtKB-KW"/>
</dbReference>
<evidence type="ECO:0000313" key="5">
    <source>
        <dbReference type="Proteomes" id="UP000237968"/>
    </source>
</evidence>
<dbReference type="Pfam" id="PF00561">
    <property type="entry name" value="Abhydrolase_1"/>
    <property type="match status" value="1"/>
</dbReference>
<evidence type="ECO:0000259" key="3">
    <source>
        <dbReference type="Pfam" id="PF08386"/>
    </source>
</evidence>
<reference evidence="4 5" key="1">
    <citation type="submission" date="2018-03" db="EMBL/GenBank/DDBJ databases">
        <title>Draft Genome Sequences of the Obligatory Marine Myxobacteria Enhygromyxa salina SWB005.</title>
        <authorList>
            <person name="Poehlein A."/>
            <person name="Moghaddam J.A."/>
            <person name="Harms H."/>
            <person name="Alanjari M."/>
            <person name="Koenig G.M."/>
            <person name="Daniel R."/>
            <person name="Schaeberle T.F."/>
        </authorList>
    </citation>
    <scope>NUCLEOTIDE SEQUENCE [LARGE SCALE GENOMIC DNA]</scope>
    <source>
        <strain evidence="4 5">SWB005</strain>
    </source>
</reference>
<dbReference type="Gene3D" id="3.40.50.1820">
    <property type="entry name" value="alpha/beta hydrolase"/>
    <property type="match status" value="1"/>
</dbReference>
<feature type="domain" description="Peptidase S33 tripeptidyl aminopeptidase-like C-terminal" evidence="3">
    <location>
        <begin position="401"/>
        <end position="494"/>
    </location>
</feature>
<proteinExistence type="predicted"/>
<name>A0A2S9Y2Q9_9BACT</name>
<dbReference type="EMBL" id="PVNK01000141">
    <property type="protein sequence ID" value="PRP99375.1"/>
    <property type="molecule type" value="Genomic_DNA"/>
</dbReference>
<dbReference type="InterPro" id="IPR050266">
    <property type="entry name" value="AB_hydrolase_sf"/>
</dbReference>
<evidence type="ECO:0000259" key="2">
    <source>
        <dbReference type="Pfam" id="PF00561"/>
    </source>
</evidence>
<dbReference type="Proteomes" id="UP000237968">
    <property type="component" value="Unassembled WGS sequence"/>
</dbReference>
<dbReference type="AlphaFoldDB" id="A0A2S9Y2Q9"/>
<accession>A0A2S9Y2Q9</accession>
<dbReference type="Pfam" id="PF08386">
    <property type="entry name" value="Abhydrolase_4"/>
    <property type="match status" value="1"/>
</dbReference>
<dbReference type="GO" id="GO:0016020">
    <property type="term" value="C:membrane"/>
    <property type="evidence" value="ECO:0007669"/>
    <property type="project" value="TreeGrafter"/>
</dbReference>
<sequence length="558" mass="58837">MRAAPWYLPAFMCPSARARWFAARHLVAGAVGLVLSAVGCASSSEGGEAEATILLSRCEGVGVAELQCGVLRVEENREQPNGHQIELEIVVAPSTSRTPASDPVFFLAGGPGQGAAALAPMIVSRFDAIRRERDMVFVDLRGTGGSGPLRCDVEDPDDLGELLGASFDVTKLDGCVAEFAAAGVDPTQYTTAAMIDDLDEVRAGLGYGQVNLLGISYGTLAAQVYMRRHASRVRSAVLDGVVPTDSSVSLAMPSNFERALKLAFADCREDRGCAAAYPGLERKLAQVLRDLDENRALEAFNHPRTGAPTRVEISREGFVHVLGGTLYSSQFAALVPLLIERAYVGDWGPVAAVALRTAQQSKTVSTGLYLSVACAEELAGVDEAARREATAGLEFFDDHPLEQLEQACARWPHAEIDAGFHEPISSDVPTLLLSGRYDPVTPPKLAEQLAERLGDARHVTVDAVSHGVWHNGCAPELIADFFAAPDPAALDSSCLDGLARPGVFLSPNGPWTIAKGQGADAPVLDAEPESDAESDAEADSNSGSALAQGEPLGGRAEP</sequence>
<gene>
    <name evidence="4" type="primary">caeA_2</name>
    <name evidence="4" type="ORF">ENSA5_28840</name>
</gene>
<evidence type="ECO:0000256" key="1">
    <source>
        <dbReference type="SAM" id="MobiDB-lite"/>
    </source>
</evidence>
<feature type="domain" description="AB hydrolase-1" evidence="2">
    <location>
        <begin position="103"/>
        <end position="250"/>
    </location>
</feature>
<dbReference type="SUPFAM" id="SSF53474">
    <property type="entry name" value="alpha/beta-Hydrolases"/>
    <property type="match status" value="1"/>
</dbReference>
<feature type="region of interest" description="Disordered" evidence="1">
    <location>
        <begin position="514"/>
        <end position="558"/>
    </location>
</feature>
<dbReference type="InterPro" id="IPR013595">
    <property type="entry name" value="Pept_S33_TAP-like_C"/>
</dbReference>
<comment type="caution">
    <text evidence="4">The sequence shown here is derived from an EMBL/GenBank/DDBJ whole genome shotgun (WGS) entry which is preliminary data.</text>
</comment>
<dbReference type="PANTHER" id="PTHR43798">
    <property type="entry name" value="MONOACYLGLYCEROL LIPASE"/>
    <property type="match status" value="1"/>
</dbReference>
<dbReference type="InterPro" id="IPR029058">
    <property type="entry name" value="AB_hydrolase_fold"/>
</dbReference>
<protein>
    <submittedName>
        <fullName evidence="4">Carboxylesterase A</fullName>
        <ecNumber evidence="4">3.1.1.-</ecNumber>
    </submittedName>
</protein>
<keyword evidence="4" id="KW-0378">Hydrolase</keyword>
<keyword evidence="5" id="KW-1185">Reference proteome</keyword>
<dbReference type="PANTHER" id="PTHR43798:SF27">
    <property type="entry name" value="HYDROLASE ALPHA_BETA HYDROLASE FOLD FAMILY"/>
    <property type="match status" value="1"/>
</dbReference>
<feature type="compositionally biased region" description="Acidic residues" evidence="1">
    <location>
        <begin position="526"/>
        <end position="538"/>
    </location>
</feature>